<feature type="chain" id="PRO_5047412744" evidence="1">
    <location>
        <begin position="20"/>
        <end position="138"/>
    </location>
</feature>
<keyword evidence="1" id="KW-0732">Signal</keyword>
<sequence>MKKLVIFALSVFLSQQALAAKAIYEQKIKFAGGLPFCFTSPANTVVVQNINVWLRNSSSTATSVIMYLWEEVTGNDFYTSESEFSNGFIIPRLEGSSFFADNVRTRIYLRPNTRQCIVISGASGDVLISGTENSKLNP</sequence>
<protein>
    <submittedName>
        <fullName evidence="2">Uncharacterized protein</fullName>
    </submittedName>
</protein>
<dbReference type="Proteomes" id="UP001528823">
    <property type="component" value="Unassembled WGS sequence"/>
</dbReference>
<keyword evidence="3" id="KW-1185">Reference proteome</keyword>
<accession>A0ABT5UGN3</accession>
<evidence type="ECO:0000313" key="3">
    <source>
        <dbReference type="Proteomes" id="UP001528823"/>
    </source>
</evidence>
<dbReference type="RefSeq" id="WP_274691822.1">
    <property type="nucleotide sequence ID" value="NZ_JAPMOU010000068.1"/>
</dbReference>
<feature type="signal peptide" evidence="1">
    <location>
        <begin position="1"/>
        <end position="19"/>
    </location>
</feature>
<comment type="caution">
    <text evidence="2">The sequence shown here is derived from an EMBL/GenBank/DDBJ whole genome shotgun (WGS) entry which is preliminary data.</text>
</comment>
<organism evidence="2 3">
    <name type="scientific">Spartinivicinus poritis</name>
    <dbReference type="NCBI Taxonomy" id="2994640"/>
    <lineage>
        <taxon>Bacteria</taxon>
        <taxon>Pseudomonadati</taxon>
        <taxon>Pseudomonadota</taxon>
        <taxon>Gammaproteobacteria</taxon>
        <taxon>Oceanospirillales</taxon>
        <taxon>Zooshikellaceae</taxon>
        <taxon>Spartinivicinus</taxon>
    </lineage>
</organism>
<gene>
    <name evidence="2" type="ORF">ORQ98_26510</name>
</gene>
<name>A0ABT5UGN3_9GAMM</name>
<proteinExistence type="predicted"/>
<evidence type="ECO:0000256" key="1">
    <source>
        <dbReference type="SAM" id="SignalP"/>
    </source>
</evidence>
<dbReference type="EMBL" id="JAPMOU010000068">
    <property type="protein sequence ID" value="MDE1465518.1"/>
    <property type="molecule type" value="Genomic_DNA"/>
</dbReference>
<evidence type="ECO:0000313" key="2">
    <source>
        <dbReference type="EMBL" id="MDE1465518.1"/>
    </source>
</evidence>
<reference evidence="2 3" key="1">
    <citation type="submission" date="2022-11" db="EMBL/GenBank/DDBJ databases">
        <title>Spartinivicinus poritis sp. nov., isolated from scleractinian coral Porites lutea.</title>
        <authorList>
            <person name="Zhang G."/>
            <person name="Cai L."/>
            <person name="Wei Q."/>
        </authorList>
    </citation>
    <scope>NUCLEOTIDE SEQUENCE [LARGE SCALE GENOMIC DNA]</scope>
    <source>
        <strain evidence="2 3">A2-2</strain>
    </source>
</reference>